<dbReference type="Gene3D" id="3.40.50.1820">
    <property type="entry name" value="alpha/beta hydrolase"/>
    <property type="match status" value="2"/>
</dbReference>
<dbReference type="AlphaFoldDB" id="A0A6J4LUJ3"/>
<evidence type="ECO:0000259" key="3">
    <source>
        <dbReference type="SMART" id="SM00939"/>
    </source>
</evidence>
<dbReference type="PANTHER" id="PTHR43056:SF10">
    <property type="entry name" value="COCE_NOND FAMILY, PUTATIVE (AFU_ORTHOLOGUE AFUA_7G00600)-RELATED"/>
    <property type="match status" value="1"/>
</dbReference>
<evidence type="ECO:0000313" key="4">
    <source>
        <dbReference type="EMBL" id="CAA9342042.1"/>
    </source>
</evidence>
<dbReference type="InterPro" id="IPR013736">
    <property type="entry name" value="Xaa-Pro_dipept_C"/>
</dbReference>
<dbReference type="SMART" id="SM00939">
    <property type="entry name" value="PepX_C"/>
    <property type="match status" value="1"/>
</dbReference>
<dbReference type="SUPFAM" id="SSF53474">
    <property type="entry name" value="alpha/beta-Hydrolases"/>
    <property type="match status" value="1"/>
</dbReference>
<gene>
    <name evidence="4" type="ORF">AVDCRST_MAG89-2661</name>
</gene>
<dbReference type="Gene3D" id="2.60.120.260">
    <property type="entry name" value="Galactose-binding domain-like"/>
    <property type="match status" value="1"/>
</dbReference>
<keyword evidence="4" id="KW-0031">Aminopeptidase</keyword>
<reference evidence="4" key="1">
    <citation type="submission" date="2020-02" db="EMBL/GenBank/DDBJ databases">
        <authorList>
            <person name="Meier V. D."/>
        </authorList>
    </citation>
    <scope>NUCLEOTIDE SEQUENCE</scope>
    <source>
        <strain evidence="4">AVDCRST_MAG89</strain>
    </source>
</reference>
<dbReference type="GO" id="GO:0004177">
    <property type="term" value="F:aminopeptidase activity"/>
    <property type="evidence" value="ECO:0007669"/>
    <property type="project" value="UniProtKB-KW"/>
</dbReference>
<accession>A0A6J4LUJ3</accession>
<keyword evidence="2" id="KW-0732">Signal</keyword>
<feature type="signal peptide" evidence="2">
    <location>
        <begin position="1"/>
        <end position="27"/>
    </location>
</feature>
<dbReference type="InterPro" id="IPR050585">
    <property type="entry name" value="Xaa-Pro_dipeptidyl-ppase/CocE"/>
</dbReference>
<sequence length="638" mass="67810">MTESLLRRAGAAVALTLACAASLNAQARPVFENGMAQVVPAFADSTRWIRHNLWVETGFDSDRDGRNDRVHVAVTRPRQTESEGLKVPVVYGSSPYYAGVARTFAFWNVRQELGEPSPPRGTMLGPEHDPNRTRISNDLVRTWVPRGFAVVHSEAPGTGRSQGCATVGDTPERTAMKFVIAWLNGRAKGYATANGAEEVSATSWSTGKVGMIGTSYEGTLPLAAATTGVAGLEVIIPVAANTSYYHYYRSNGLVRSPGGYLGEDVDVLYDFVASGPPATRAVCDRIWKSGVFAAGLDRATGDFNDFWASRELLPHVGNIRAAVLLAHGLNDFNVMPSHSVRIYEAMKARGLPVSLYLHQGGHGGDPPFPMVNRWFTHYLYGVDNGVRRDPPVWIVSSTAADSAAARARASRQRGMMPLPAPYASFPAPGSAPVRLHPGAGGNGIAPLTLGASRGMGTIADNPAVSGSANAAAPRSEHRLLFATAPLRDSLRISGTPRVTVRVAADRPAANLTVRLVTLPYDSARIGDASRAGLVTLGWADIQNHASLARGGIYESKRRGEPLVPGKFYDLTFDLEPDDQVIPAGKQLGIMIMSSDPEFTLSPRAGTRLTVDLAGTSFTVPVVGGSGALIRAGGVRPSP</sequence>
<dbReference type="Pfam" id="PF08530">
    <property type="entry name" value="PepX_C"/>
    <property type="match status" value="1"/>
</dbReference>
<dbReference type="PANTHER" id="PTHR43056">
    <property type="entry name" value="PEPTIDASE S9 PROLYL OLIGOPEPTIDASE"/>
    <property type="match status" value="1"/>
</dbReference>
<proteinExistence type="predicted"/>
<dbReference type="Pfam" id="PF02129">
    <property type="entry name" value="Peptidase_S15"/>
    <property type="match status" value="1"/>
</dbReference>
<dbReference type="NCBIfam" id="NF003780">
    <property type="entry name" value="PRK05371.1-1"/>
    <property type="match status" value="1"/>
</dbReference>
<dbReference type="PROSITE" id="PS51257">
    <property type="entry name" value="PROKAR_LIPOPROTEIN"/>
    <property type="match status" value="1"/>
</dbReference>
<keyword evidence="4" id="KW-0645">Protease</keyword>
<feature type="chain" id="PRO_5026946556" evidence="2">
    <location>
        <begin position="28"/>
        <end position="638"/>
    </location>
</feature>
<organism evidence="4">
    <name type="scientific">uncultured Gemmatimonadota bacterium</name>
    <dbReference type="NCBI Taxonomy" id="203437"/>
    <lineage>
        <taxon>Bacteria</taxon>
        <taxon>Pseudomonadati</taxon>
        <taxon>Gemmatimonadota</taxon>
        <taxon>environmental samples</taxon>
    </lineage>
</organism>
<evidence type="ECO:0000256" key="2">
    <source>
        <dbReference type="SAM" id="SignalP"/>
    </source>
</evidence>
<dbReference type="InterPro" id="IPR008979">
    <property type="entry name" value="Galactose-bd-like_sf"/>
</dbReference>
<name>A0A6J4LUJ3_9BACT</name>
<evidence type="ECO:0000256" key="1">
    <source>
        <dbReference type="ARBA" id="ARBA00022801"/>
    </source>
</evidence>
<feature type="domain" description="Xaa-Pro dipeptidyl-peptidase C-terminal" evidence="3">
    <location>
        <begin position="372"/>
        <end position="618"/>
    </location>
</feature>
<dbReference type="EC" id="3.4.14.11" evidence="4"/>
<dbReference type="SUPFAM" id="SSF49785">
    <property type="entry name" value="Galactose-binding domain-like"/>
    <property type="match status" value="1"/>
</dbReference>
<dbReference type="EMBL" id="CADCTV010000558">
    <property type="protein sequence ID" value="CAA9342042.1"/>
    <property type="molecule type" value="Genomic_DNA"/>
</dbReference>
<dbReference type="GO" id="GO:0008239">
    <property type="term" value="F:dipeptidyl-peptidase activity"/>
    <property type="evidence" value="ECO:0007669"/>
    <property type="project" value="UniProtKB-EC"/>
</dbReference>
<dbReference type="InterPro" id="IPR000383">
    <property type="entry name" value="Xaa-Pro-like_dom"/>
</dbReference>
<dbReference type="InterPro" id="IPR029058">
    <property type="entry name" value="AB_hydrolase_fold"/>
</dbReference>
<protein>
    <submittedName>
        <fullName evidence="4">X-prolyl-dipeptidyl aminopeptidase( )</fullName>
        <ecNumber evidence="4">3.4.14.11</ecNumber>
    </submittedName>
</protein>
<keyword evidence="1 4" id="KW-0378">Hydrolase</keyword>